<evidence type="ECO:0000313" key="4">
    <source>
        <dbReference type="Proteomes" id="UP000034416"/>
    </source>
</evidence>
<evidence type="ECO:0000313" key="3">
    <source>
        <dbReference type="EMBL" id="OQZ97770.1"/>
    </source>
</evidence>
<dbReference type="EMBL" id="MVHH01000015">
    <property type="protein sequence ID" value="OQZ97770.1"/>
    <property type="molecule type" value="Genomic_DNA"/>
</dbReference>
<dbReference type="STRING" id="342002.BST15_09645"/>
<reference evidence="4" key="1">
    <citation type="submission" date="2015-04" db="EMBL/GenBank/DDBJ databases">
        <title>Genome sequence of Mycobacterium arupense GUC1.</title>
        <authorList>
            <person name="Greninger A.L."/>
            <person name="Cunningham G."/>
            <person name="Chiu C.Y."/>
            <person name="Miller S."/>
        </authorList>
    </citation>
    <scope>NUCLEOTIDE SEQUENCE [LARGE SCALE GENOMIC DNA]</scope>
    <source>
        <strain evidence="4">GUC1</strain>
    </source>
</reference>
<dbReference type="AlphaFoldDB" id="A0A0F5MXH1"/>
<keyword evidence="5" id="KW-1185">Reference proteome</keyword>
<keyword evidence="1" id="KW-0812">Transmembrane</keyword>
<feature type="transmembrane region" description="Helical" evidence="1">
    <location>
        <begin position="205"/>
        <end position="223"/>
    </location>
</feature>
<feature type="transmembrane region" description="Helical" evidence="1">
    <location>
        <begin position="176"/>
        <end position="199"/>
    </location>
</feature>
<dbReference type="OrthoDB" id="4763628at2"/>
<dbReference type="PATRIC" id="fig|342002.3.peg.3100"/>
<evidence type="ECO:0000313" key="5">
    <source>
        <dbReference type="Proteomes" id="UP000192327"/>
    </source>
</evidence>
<reference evidence="3 5" key="3">
    <citation type="submission" date="2016-12" db="EMBL/GenBank/DDBJ databases">
        <title>The new phylogeny of genus Mycobacterium.</title>
        <authorList>
            <person name="Tortoli E."/>
            <person name="Trovato A."/>
            <person name="Cirillo D.M."/>
        </authorList>
    </citation>
    <scope>NUCLEOTIDE SEQUENCE [LARGE SCALE GENOMIC DNA]</scope>
    <source>
        <strain evidence="3 5">DSM 44942</strain>
    </source>
</reference>
<feature type="transmembrane region" description="Helical" evidence="1">
    <location>
        <begin position="104"/>
        <end position="123"/>
    </location>
</feature>
<dbReference type="RefSeq" id="WP_046189507.1">
    <property type="nucleotide sequence ID" value="NZ_JACKUJ010000023.1"/>
</dbReference>
<reference evidence="2" key="2">
    <citation type="submission" date="2015-04" db="EMBL/GenBank/DDBJ databases">
        <title>Genome sequence of Mycobacterium arupense strain GUC1.</title>
        <authorList>
            <person name="Greninger A.L."/>
            <person name="Cunningham G."/>
            <person name="Chiu C.Y."/>
            <person name="Miller S."/>
        </authorList>
    </citation>
    <scope>NUCLEOTIDE SEQUENCE</scope>
    <source>
        <strain evidence="2">GUC1</strain>
    </source>
</reference>
<comment type="caution">
    <text evidence="2">The sequence shown here is derived from an EMBL/GenBank/DDBJ whole genome shotgun (WGS) entry which is preliminary data.</text>
</comment>
<protein>
    <recommendedName>
        <fullName evidence="6">GP55 protein</fullName>
    </recommendedName>
</protein>
<organism evidence="2 4">
    <name type="scientific">Mycolicibacter arupensis</name>
    <dbReference type="NCBI Taxonomy" id="342002"/>
    <lineage>
        <taxon>Bacteria</taxon>
        <taxon>Bacillati</taxon>
        <taxon>Actinomycetota</taxon>
        <taxon>Actinomycetes</taxon>
        <taxon>Mycobacteriales</taxon>
        <taxon>Mycobacteriaceae</taxon>
        <taxon>Mycolicibacter</taxon>
    </lineage>
</organism>
<evidence type="ECO:0000256" key="1">
    <source>
        <dbReference type="SAM" id="Phobius"/>
    </source>
</evidence>
<sequence>MTAAIIVATLVMVLYCLWVRRDTWWSRWEAGATFAIAMEGLGLLLLSPWAATQLSPPLHTILGLWNAQQILGWLCLLAGVLGNIYHMLVRLTDPAHVWPIMRRHLLAPVGLSLTVILVAFINAERGFEPDLFARLTGDPWVTVIEATAAAIVLYLSGYVARLLLSLRHDHRARTTLQLYVVAMVFAVAGCVAAVFSIWTGHYVGPTIWACVCLSVATFAYGLARSWQAKTAWFTADGGESISGAP</sequence>
<evidence type="ECO:0008006" key="6">
    <source>
        <dbReference type="Google" id="ProtNLM"/>
    </source>
</evidence>
<dbReference type="Proteomes" id="UP000192327">
    <property type="component" value="Unassembled WGS sequence"/>
</dbReference>
<gene>
    <name evidence="3" type="ORF">BST15_09645</name>
    <name evidence="2" type="ORF">WR43_10405</name>
</gene>
<feature type="transmembrane region" description="Helical" evidence="1">
    <location>
        <begin position="143"/>
        <end position="164"/>
    </location>
</feature>
<proteinExistence type="predicted"/>
<dbReference type="Proteomes" id="UP000034416">
    <property type="component" value="Unassembled WGS sequence"/>
</dbReference>
<keyword evidence="1" id="KW-0472">Membrane</keyword>
<dbReference type="EMBL" id="LASW01000038">
    <property type="protein sequence ID" value="KKB99294.1"/>
    <property type="molecule type" value="Genomic_DNA"/>
</dbReference>
<keyword evidence="1" id="KW-1133">Transmembrane helix</keyword>
<feature type="transmembrane region" description="Helical" evidence="1">
    <location>
        <begin position="30"/>
        <end position="50"/>
    </location>
</feature>
<feature type="transmembrane region" description="Helical" evidence="1">
    <location>
        <begin position="70"/>
        <end position="92"/>
    </location>
</feature>
<accession>A0A0F5MXH1</accession>
<name>A0A0F5MXH1_9MYCO</name>
<evidence type="ECO:0000313" key="2">
    <source>
        <dbReference type="EMBL" id="KKB99294.1"/>
    </source>
</evidence>